<name>A0A7X3KBP3_9STRE</name>
<organism evidence="5 7">
    <name type="scientific">Streptococcus danieliae</name>
    <dbReference type="NCBI Taxonomy" id="747656"/>
    <lineage>
        <taxon>Bacteria</taxon>
        <taxon>Bacillati</taxon>
        <taxon>Bacillota</taxon>
        <taxon>Bacilli</taxon>
        <taxon>Lactobacillales</taxon>
        <taxon>Streptococcaceae</taxon>
        <taxon>Streptococcus</taxon>
    </lineage>
</organism>
<dbReference type="EMBL" id="WSRS01000001">
    <property type="protein sequence ID" value="MVX58077.1"/>
    <property type="molecule type" value="Genomic_DNA"/>
</dbReference>
<dbReference type="GO" id="GO:0016646">
    <property type="term" value="F:oxidoreductase activity, acting on the CH-NH group of donors, NAD or NADP as acceptor"/>
    <property type="evidence" value="ECO:0007669"/>
    <property type="project" value="UniProtKB-ARBA"/>
</dbReference>
<evidence type="ECO:0000259" key="4">
    <source>
        <dbReference type="Pfam" id="PF01613"/>
    </source>
</evidence>
<evidence type="ECO:0000256" key="1">
    <source>
        <dbReference type="ARBA" id="ARBA00001917"/>
    </source>
</evidence>
<evidence type="ECO:0000256" key="2">
    <source>
        <dbReference type="ARBA" id="ARBA00022630"/>
    </source>
</evidence>
<evidence type="ECO:0000313" key="8">
    <source>
        <dbReference type="Proteomes" id="UP000589521"/>
    </source>
</evidence>
<dbReference type="Pfam" id="PF01613">
    <property type="entry name" value="Flavin_Reduct"/>
    <property type="match status" value="1"/>
</dbReference>
<keyword evidence="2" id="KW-0285">Flavoprotein</keyword>
<evidence type="ECO:0000313" key="7">
    <source>
        <dbReference type="Proteomes" id="UP000461595"/>
    </source>
</evidence>
<comment type="caution">
    <text evidence="5">The sequence shown here is derived from an EMBL/GenBank/DDBJ whole genome shotgun (WGS) entry which is preliminary data.</text>
</comment>
<gene>
    <name evidence="5" type="ORF">E5983_00100</name>
    <name evidence="6" type="ORF">HZY94_00120</name>
</gene>
<accession>A0A7X3KBP3</accession>
<dbReference type="PANTHER" id="PTHR43567">
    <property type="entry name" value="FLAVOREDOXIN-RELATED-RELATED"/>
    <property type="match status" value="1"/>
</dbReference>
<dbReference type="InterPro" id="IPR012349">
    <property type="entry name" value="Split_barrel_FMN-bd"/>
</dbReference>
<comment type="cofactor">
    <cofactor evidence="1">
        <name>FMN</name>
        <dbReference type="ChEBI" id="CHEBI:58210"/>
    </cofactor>
</comment>
<dbReference type="Proteomes" id="UP000589521">
    <property type="component" value="Unassembled WGS sequence"/>
</dbReference>
<dbReference type="AlphaFoldDB" id="A0A7X3KBP3"/>
<dbReference type="SUPFAM" id="SSF50475">
    <property type="entry name" value="FMN-binding split barrel"/>
    <property type="match status" value="1"/>
</dbReference>
<protein>
    <submittedName>
        <fullName evidence="5 6">Flavin reductase</fullName>
    </submittedName>
</protein>
<dbReference type="Gene3D" id="2.30.110.10">
    <property type="entry name" value="Electron Transport, Fmn-binding Protein, Chain A"/>
    <property type="match status" value="1"/>
</dbReference>
<dbReference type="GO" id="GO:0010181">
    <property type="term" value="F:FMN binding"/>
    <property type="evidence" value="ECO:0007669"/>
    <property type="project" value="InterPro"/>
</dbReference>
<reference evidence="5 7" key="1">
    <citation type="submission" date="2019-12" db="EMBL/GenBank/DDBJ databases">
        <title>Microbes associate with the intestines of laboratory mice.</title>
        <authorList>
            <person name="Navarre W."/>
            <person name="Wong E."/>
        </authorList>
    </citation>
    <scope>NUCLEOTIDE SEQUENCE [LARGE SCALE GENOMIC DNA]</scope>
    <source>
        <strain evidence="5 7">NM51_B2-22</strain>
    </source>
</reference>
<dbReference type="InterPro" id="IPR052174">
    <property type="entry name" value="Flavoredoxin"/>
</dbReference>
<evidence type="ECO:0000313" key="5">
    <source>
        <dbReference type="EMBL" id="MVX58077.1"/>
    </source>
</evidence>
<dbReference type="EMBL" id="JACBXX010000022">
    <property type="protein sequence ID" value="NYS95624.1"/>
    <property type="molecule type" value="Genomic_DNA"/>
</dbReference>
<reference evidence="6 8" key="2">
    <citation type="submission" date="2020-07" db="EMBL/GenBank/DDBJ databases">
        <title>MOT database genomes.</title>
        <authorList>
            <person name="Joseph S."/>
            <person name="Aduse-Opoku J."/>
            <person name="Hashim A."/>
            <person name="Wade W."/>
            <person name="Curtis M."/>
        </authorList>
    </citation>
    <scope>NUCLEOTIDE SEQUENCE [LARGE SCALE GENOMIC DNA]</scope>
    <source>
        <strain evidence="6 8">STR</strain>
    </source>
</reference>
<comment type="similarity">
    <text evidence="3">Belongs to the flavoredoxin family.</text>
</comment>
<dbReference type="OrthoDB" id="9806228at2"/>
<dbReference type="InterPro" id="IPR002563">
    <property type="entry name" value="Flavin_Rdtase-like_dom"/>
</dbReference>
<dbReference type="Proteomes" id="UP000461595">
    <property type="component" value="Unassembled WGS sequence"/>
</dbReference>
<dbReference type="PANTHER" id="PTHR43567:SF1">
    <property type="entry name" value="FLAVOREDOXIN"/>
    <property type="match status" value="1"/>
</dbReference>
<dbReference type="RefSeq" id="WP_160331911.1">
    <property type="nucleotide sequence ID" value="NZ_JACBXX010000022.1"/>
</dbReference>
<feature type="domain" description="Flavin reductase like" evidence="4">
    <location>
        <begin position="27"/>
        <end position="140"/>
    </location>
</feature>
<evidence type="ECO:0000256" key="3">
    <source>
        <dbReference type="ARBA" id="ARBA00038054"/>
    </source>
</evidence>
<evidence type="ECO:0000313" key="6">
    <source>
        <dbReference type="EMBL" id="NYS95624.1"/>
    </source>
</evidence>
<sequence>MKETIDTRKLYFGFPTFFLGYKDRIHGYNISTCSSIYSLGNMLVCAMRTKSNAIQEISQTGVFSVSVPQMDLVREIEIAGFNSHKDKFNLTGLTYSLGEADVPLVDACPLVIECQVVEMVPCGALTNVIAKVTRRALDSDFITEDGNFRKETFDPISYIGDGAGRLYKSFSGEEIEMGSLIVKER</sequence>
<proteinExistence type="inferred from homology"/>